<keyword evidence="2" id="KW-1185">Reference proteome</keyword>
<dbReference type="Proteomes" id="UP000654947">
    <property type="component" value="Unassembled WGS sequence"/>
</dbReference>
<proteinExistence type="predicted"/>
<protein>
    <submittedName>
        <fullName evidence="1">Uncharacterized protein</fullName>
    </submittedName>
</protein>
<reference evidence="1 2" key="1">
    <citation type="journal article" date="2014" name="Int. J. Syst. Evol. Microbiol.">
        <title>Complete genome sequence of Corynebacterium casei LMG S-19264T (=DSM 44701T), isolated from a smear-ripened cheese.</title>
        <authorList>
            <consortium name="US DOE Joint Genome Institute (JGI-PGF)"/>
            <person name="Walter F."/>
            <person name="Albersmeier A."/>
            <person name="Kalinowski J."/>
            <person name="Ruckert C."/>
        </authorList>
    </citation>
    <scope>NUCLEOTIDE SEQUENCE [LARGE SCALE GENOMIC DNA]</scope>
    <source>
        <strain evidence="1 2">KCTC 19473</strain>
    </source>
</reference>
<accession>A0A918X9Y0</accession>
<sequence length="66" mass="7497">MGRVAAEAPCLELGRRIETYVRPGEQAFEATRTELHLFEPINDFSASFAIGLHMPTILNPGRVRRW</sequence>
<evidence type="ECO:0000313" key="2">
    <source>
        <dbReference type="Proteomes" id="UP000654947"/>
    </source>
</evidence>
<comment type="caution">
    <text evidence="1">The sequence shown here is derived from an EMBL/GenBank/DDBJ whole genome shotgun (WGS) entry which is preliminary data.</text>
</comment>
<name>A0A918X9Y0_9ACTN</name>
<dbReference type="AlphaFoldDB" id="A0A918X9Y0"/>
<gene>
    <name evidence="1" type="ORF">GCM10007147_13210</name>
</gene>
<evidence type="ECO:0000313" key="1">
    <source>
        <dbReference type="EMBL" id="GHD20615.1"/>
    </source>
</evidence>
<dbReference type="EMBL" id="BMXL01000004">
    <property type="protein sequence ID" value="GHD20615.1"/>
    <property type="molecule type" value="Genomic_DNA"/>
</dbReference>
<organism evidence="1 2">
    <name type="scientific">Nocardiopsis kunsanensis</name>
    <dbReference type="NCBI Taxonomy" id="141693"/>
    <lineage>
        <taxon>Bacteria</taxon>
        <taxon>Bacillati</taxon>
        <taxon>Actinomycetota</taxon>
        <taxon>Actinomycetes</taxon>
        <taxon>Streptosporangiales</taxon>
        <taxon>Nocardiopsidaceae</taxon>
        <taxon>Nocardiopsis</taxon>
    </lineage>
</organism>